<accession>G0U6K1</accession>
<proteinExistence type="predicted"/>
<name>G0U6K1_TRYVY</name>
<evidence type="ECO:0000313" key="1">
    <source>
        <dbReference type="EMBL" id="CCC51505.1"/>
    </source>
</evidence>
<gene>
    <name evidence="1" type="ORF">TVY486_1005560</name>
</gene>
<dbReference type="VEuPathDB" id="TriTrypDB:TvY486_1005560"/>
<reference evidence="1" key="1">
    <citation type="journal article" date="2012" name="Proc. Natl. Acad. Sci. U.S.A.">
        <title>Antigenic diversity is generated by distinct evolutionary mechanisms in African trypanosome species.</title>
        <authorList>
            <person name="Jackson A.P."/>
            <person name="Berry A."/>
            <person name="Aslett M."/>
            <person name="Allison H.C."/>
            <person name="Burton P."/>
            <person name="Vavrova-Anderson J."/>
            <person name="Brown R."/>
            <person name="Browne H."/>
            <person name="Corton N."/>
            <person name="Hauser H."/>
            <person name="Gamble J."/>
            <person name="Gilderthorp R."/>
            <person name="Marcello L."/>
            <person name="McQuillan J."/>
            <person name="Otto T.D."/>
            <person name="Quail M.A."/>
            <person name="Sanders M.J."/>
            <person name="van Tonder A."/>
            <person name="Ginger M.L."/>
            <person name="Field M.C."/>
            <person name="Barry J.D."/>
            <person name="Hertz-Fowler C."/>
            <person name="Berriman M."/>
        </authorList>
    </citation>
    <scope>NUCLEOTIDE SEQUENCE</scope>
    <source>
        <strain evidence="1">Y486</strain>
    </source>
</reference>
<dbReference type="AlphaFoldDB" id="G0U6K1"/>
<sequence>MERGCRLVCRRCAILCEWEKGTFVSEIKLLDCSLALRFCSFGLCIFLRVFTRRSSDGYLRYHTVLLAWDEPRLISCSILVELLLGEYVTLIVSAHIITCFHFTSVNHVIF</sequence>
<protein>
    <submittedName>
        <fullName evidence="1">Uncharacterized protein</fullName>
    </submittedName>
</protein>
<organism evidence="1">
    <name type="scientific">Trypanosoma vivax (strain Y486)</name>
    <dbReference type="NCBI Taxonomy" id="1055687"/>
    <lineage>
        <taxon>Eukaryota</taxon>
        <taxon>Discoba</taxon>
        <taxon>Euglenozoa</taxon>
        <taxon>Kinetoplastea</taxon>
        <taxon>Metakinetoplastina</taxon>
        <taxon>Trypanosomatida</taxon>
        <taxon>Trypanosomatidae</taxon>
        <taxon>Trypanosoma</taxon>
        <taxon>Duttonella</taxon>
    </lineage>
</organism>
<dbReference type="EMBL" id="HE573026">
    <property type="protein sequence ID" value="CCC51505.1"/>
    <property type="molecule type" value="Genomic_DNA"/>
</dbReference>